<keyword evidence="7 12" id="KW-0863">Zinc-finger</keyword>
<dbReference type="GO" id="GO:0008270">
    <property type="term" value="F:zinc ion binding"/>
    <property type="evidence" value="ECO:0007669"/>
    <property type="project" value="UniProtKB-UniRule"/>
</dbReference>
<feature type="domain" description="Toprim" evidence="13">
    <location>
        <begin position="261"/>
        <end position="343"/>
    </location>
</feature>
<keyword evidence="5 12" id="KW-0235">DNA replication</keyword>
<dbReference type="PROSITE" id="PS50880">
    <property type="entry name" value="TOPRIM"/>
    <property type="match status" value="1"/>
</dbReference>
<comment type="subunit">
    <text evidence="12">Monomer. Interacts with DnaB.</text>
</comment>
<keyword evidence="1 12" id="KW-0240">DNA-directed RNA polymerase</keyword>
<dbReference type="InterPro" id="IPR037068">
    <property type="entry name" value="DNA_primase_core_N_sf"/>
</dbReference>
<evidence type="ECO:0000256" key="5">
    <source>
        <dbReference type="ARBA" id="ARBA00022705"/>
    </source>
</evidence>
<dbReference type="InterPro" id="IPR019475">
    <property type="entry name" value="DNA_primase_DnaB-bd"/>
</dbReference>
<dbReference type="InterPro" id="IPR016136">
    <property type="entry name" value="DNA_helicase_N/primase_C"/>
</dbReference>
<dbReference type="PANTHER" id="PTHR30313">
    <property type="entry name" value="DNA PRIMASE"/>
    <property type="match status" value="1"/>
</dbReference>
<dbReference type="SUPFAM" id="SSF117023">
    <property type="entry name" value="DNA primase DnaG, C-terminal domain"/>
    <property type="match status" value="1"/>
</dbReference>
<comment type="similarity">
    <text evidence="12">Belongs to the DnaG primase family.</text>
</comment>
<dbReference type="FunFam" id="3.40.1360.10:FF:000002">
    <property type="entry name" value="DNA primase"/>
    <property type="match status" value="1"/>
</dbReference>
<keyword evidence="10 12" id="KW-0238">DNA-binding</keyword>
<dbReference type="Proteomes" id="UP000295375">
    <property type="component" value="Unassembled WGS sequence"/>
</dbReference>
<keyword evidence="9" id="KW-0460">Magnesium</keyword>
<comment type="function">
    <text evidence="12">RNA polymerase that catalyzes the synthesis of short RNA molecules used as primers for DNA polymerase during DNA replication.</text>
</comment>
<dbReference type="FunFam" id="3.90.580.10:FF:000001">
    <property type="entry name" value="DNA primase"/>
    <property type="match status" value="1"/>
</dbReference>
<evidence type="ECO:0000259" key="13">
    <source>
        <dbReference type="PROSITE" id="PS50880"/>
    </source>
</evidence>
<name>A0A4R6UWE3_9GAMM</name>
<evidence type="ECO:0000256" key="4">
    <source>
        <dbReference type="ARBA" id="ARBA00022695"/>
    </source>
</evidence>
<keyword evidence="15" id="KW-1185">Reference proteome</keyword>
<dbReference type="InterPro" id="IPR006295">
    <property type="entry name" value="DNA_primase_DnaG"/>
</dbReference>
<reference evidence="14 15" key="1">
    <citation type="submission" date="2019-03" db="EMBL/GenBank/DDBJ databases">
        <title>Genomic Encyclopedia of Type Strains, Phase IV (KMG-IV): sequencing the most valuable type-strain genomes for metagenomic binning, comparative biology and taxonomic classification.</title>
        <authorList>
            <person name="Goeker M."/>
        </authorList>
    </citation>
    <scope>NUCLEOTIDE SEQUENCE [LARGE SCALE GENOMIC DNA]</scope>
    <source>
        <strain evidence="14 15">DSM 103792</strain>
    </source>
</reference>
<comment type="catalytic activity">
    <reaction evidence="12">
        <text>ssDNA + n NTP = ssDNA/pppN(pN)n-1 hybrid + (n-1) diphosphate.</text>
        <dbReference type="EC" id="2.7.7.101"/>
    </reaction>
</comment>
<evidence type="ECO:0000313" key="14">
    <source>
        <dbReference type="EMBL" id="TDQ49825.1"/>
    </source>
</evidence>
<dbReference type="Gene3D" id="3.90.580.10">
    <property type="entry name" value="Zinc finger, CHC2-type domain"/>
    <property type="match status" value="1"/>
</dbReference>
<dbReference type="OrthoDB" id="9803773at2"/>
<dbReference type="Gene3D" id="3.90.980.10">
    <property type="entry name" value="DNA primase, catalytic core, N-terminal domain"/>
    <property type="match status" value="1"/>
</dbReference>
<evidence type="ECO:0000256" key="2">
    <source>
        <dbReference type="ARBA" id="ARBA00022515"/>
    </source>
</evidence>
<dbReference type="SMART" id="SM00400">
    <property type="entry name" value="ZnF_CHCC"/>
    <property type="match status" value="1"/>
</dbReference>
<dbReference type="Pfam" id="PF13155">
    <property type="entry name" value="Toprim_2"/>
    <property type="match status" value="1"/>
</dbReference>
<dbReference type="SMART" id="SM00493">
    <property type="entry name" value="TOPRIM"/>
    <property type="match status" value="1"/>
</dbReference>
<dbReference type="EMBL" id="SNYM01000003">
    <property type="protein sequence ID" value="TDQ49825.1"/>
    <property type="molecule type" value="Genomic_DNA"/>
</dbReference>
<evidence type="ECO:0000256" key="3">
    <source>
        <dbReference type="ARBA" id="ARBA00022679"/>
    </source>
</evidence>
<sequence>MAGLIPQSFVQDLVSRVDIIDVVQSRISLKKKGKDYWACCPFHGEKTPSFSVSQSKQFYKCFGCGVSGNVVSFVMEYDRIDFPTAIEALAERVGIEVPREQGSDPQAGLRQELYGILAEASTHFQNEIRGPDSGPAIAYLKKRGLSGETAKAFGIGYAPPGWDRLLNALGTSAKRVELLETGGMLIRKEGKSRDGREHYDRFRERLMFPIRDARGRVIGFGGRVLGNDEPKYLNSPETPVFHKGSELYGLFEAKQHKVSQTRMLLVEGYMDVVALAQAGIPNAVAALGTAATAAHFDTLFRYCPEVICCFDGDQAGRTAAWRALNHAIALQREGKQVRFLFLPEGEDPDSLVRQEGKEAFEQRVSEQSLALSDYLFRELESQCDMASLDGRARMAGLAKPIIAKASDPVFKALLEQTLNERIGLQVTAAPVAAPTPTPQRRPVQKPRPLTMTPMRTVIALLLQHPAFVDQIAVEQEPALSKLNGAEVLLRIVGSLRQQPGISTGALLSLFANEPYENSLHQLAGWEIQGDEAAHAKVFVDALKKLLIEANEATVDPEARLLEARMRAGLASAEEKARFIALLQKKS</sequence>
<dbReference type="GO" id="GO:0006269">
    <property type="term" value="P:DNA replication, synthesis of primer"/>
    <property type="evidence" value="ECO:0007669"/>
    <property type="project" value="UniProtKB-UniRule"/>
</dbReference>
<dbReference type="FunFam" id="3.90.980.10:FF:000001">
    <property type="entry name" value="DNA primase"/>
    <property type="match status" value="1"/>
</dbReference>
<dbReference type="InterPro" id="IPR050219">
    <property type="entry name" value="DnaG_primase"/>
</dbReference>
<keyword evidence="2 12" id="KW-0639">Primosome</keyword>
<dbReference type="InterPro" id="IPR034151">
    <property type="entry name" value="TOPRIM_DnaG_bac"/>
</dbReference>
<dbReference type="GO" id="GO:0000428">
    <property type="term" value="C:DNA-directed RNA polymerase complex"/>
    <property type="evidence" value="ECO:0007669"/>
    <property type="project" value="UniProtKB-KW"/>
</dbReference>
<dbReference type="GO" id="GO:0003677">
    <property type="term" value="F:DNA binding"/>
    <property type="evidence" value="ECO:0007669"/>
    <property type="project" value="UniProtKB-KW"/>
</dbReference>
<dbReference type="Gene3D" id="1.20.50.20">
    <property type="entry name" value="DnaG, RNA polymerase domain, helical bundle"/>
    <property type="match status" value="1"/>
</dbReference>
<comment type="domain">
    <text evidence="12">Contains an N-terminal zinc-binding domain, a central core domain that contains the primase activity, and a C-terminal DnaB-binding domain.</text>
</comment>
<dbReference type="CDD" id="cd03364">
    <property type="entry name" value="TOPRIM_DnaG_primases"/>
    <property type="match status" value="1"/>
</dbReference>
<evidence type="ECO:0000256" key="10">
    <source>
        <dbReference type="ARBA" id="ARBA00023125"/>
    </source>
</evidence>
<protein>
    <recommendedName>
        <fullName evidence="12">DNA primase</fullName>
        <ecNumber evidence="12">2.7.7.101</ecNumber>
    </recommendedName>
</protein>
<dbReference type="NCBIfam" id="TIGR01391">
    <property type="entry name" value="dnaG"/>
    <property type="match status" value="1"/>
</dbReference>
<dbReference type="HAMAP" id="MF_00974">
    <property type="entry name" value="DNA_primase_DnaG"/>
    <property type="match status" value="1"/>
</dbReference>
<dbReference type="GO" id="GO:0005737">
    <property type="term" value="C:cytoplasm"/>
    <property type="evidence" value="ECO:0007669"/>
    <property type="project" value="TreeGrafter"/>
</dbReference>
<keyword evidence="3 12" id="KW-0808">Transferase</keyword>
<dbReference type="SUPFAM" id="SSF57783">
    <property type="entry name" value="Zinc beta-ribbon"/>
    <property type="match status" value="1"/>
</dbReference>
<dbReference type="Pfam" id="PF10410">
    <property type="entry name" value="DnaB_bind"/>
    <property type="match status" value="1"/>
</dbReference>
<dbReference type="SMART" id="SM00766">
    <property type="entry name" value="DnaG_DnaB_bind"/>
    <property type="match status" value="1"/>
</dbReference>
<evidence type="ECO:0000256" key="9">
    <source>
        <dbReference type="ARBA" id="ARBA00022842"/>
    </source>
</evidence>
<keyword evidence="8 12" id="KW-0862">Zinc</keyword>
<dbReference type="Pfam" id="PF08278">
    <property type="entry name" value="DnaG_DnaB_bind"/>
    <property type="match status" value="1"/>
</dbReference>
<accession>A0A4R6UWE3</accession>
<dbReference type="EC" id="2.7.7.101" evidence="12"/>
<gene>
    <name evidence="12" type="primary">dnaG</name>
    <name evidence="14" type="ORF">EV696_103198</name>
</gene>
<organism evidence="14 15">
    <name type="scientific">Permianibacter aggregans</name>
    <dbReference type="NCBI Taxonomy" id="1510150"/>
    <lineage>
        <taxon>Bacteria</taxon>
        <taxon>Pseudomonadati</taxon>
        <taxon>Pseudomonadota</taxon>
        <taxon>Gammaproteobacteria</taxon>
        <taxon>Pseudomonadales</taxon>
        <taxon>Pseudomonadaceae</taxon>
        <taxon>Permianibacter</taxon>
    </lineage>
</organism>
<dbReference type="InterPro" id="IPR036977">
    <property type="entry name" value="DNA_primase_Znf_CHC2"/>
</dbReference>
<evidence type="ECO:0000256" key="11">
    <source>
        <dbReference type="ARBA" id="ARBA00023163"/>
    </source>
</evidence>
<comment type="cofactor">
    <cofactor evidence="12">
        <name>Zn(2+)</name>
        <dbReference type="ChEBI" id="CHEBI:29105"/>
    </cofactor>
    <text evidence="12">Binds 1 zinc ion per monomer.</text>
</comment>
<dbReference type="InterPro" id="IPR013264">
    <property type="entry name" value="DNAG_N"/>
</dbReference>
<evidence type="ECO:0000256" key="1">
    <source>
        <dbReference type="ARBA" id="ARBA00022478"/>
    </source>
</evidence>
<feature type="zinc finger region" description="CHC2-type" evidence="12">
    <location>
        <begin position="40"/>
        <end position="64"/>
    </location>
</feature>
<keyword evidence="11 12" id="KW-0804">Transcription</keyword>
<dbReference type="InterPro" id="IPR002694">
    <property type="entry name" value="Znf_CHC2"/>
</dbReference>
<evidence type="ECO:0000256" key="12">
    <source>
        <dbReference type="HAMAP-Rule" id="MF_00974"/>
    </source>
</evidence>
<evidence type="ECO:0000256" key="8">
    <source>
        <dbReference type="ARBA" id="ARBA00022833"/>
    </source>
</evidence>
<dbReference type="RefSeq" id="WP_133588472.1">
    <property type="nucleotide sequence ID" value="NZ_CP037953.1"/>
</dbReference>
<dbReference type="GO" id="GO:0003899">
    <property type="term" value="F:DNA-directed RNA polymerase activity"/>
    <property type="evidence" value="ECO:0007669"/>
    <property type="project" value="UniProtKB-UniRule"/>
</dbReference>
<dbReference type="Pfam" id="PF08275">
    <property type="entry name" value="DNAG_N"/>
    <property type="match status" value="1"/>
</dbReference>
<dbReference type="PANTHER" id="PTHR30313:SF2">
    <property type="entry name" value="DNA PRIMASE"/>
    <property type="match status" value="1"/>
</dbReference>
<comment type="caution">
    <text evidence="14">The sequence shown here is derived from an EMBL/GenBank/DDBJ whole genome shotgun (WGS) entry which is preliminary data.</text>
</comment>
<dbReference type="AlphaFoldDB" id="A0A4R6UWE3"/>
<evidence type="ECO:0000313" key="15">
    <source>
        <dbReference type="Proteomes" id="UP000295375"/>
    </source>
</evidence>
<dbReference type="InterPro" id="IPR013173">
    <property type="entry name" value="DNA_primase_DnaG_DnaB-bd_dom"/>
</dbReference>
<dbReference type="Gene3D" id="1.10.860.10">
    <property type="entry name" value="DNAb Helicase, Chain A"/>
    <property type="match status" value="1"/>
</dbReference>
<keyword evidence="6 12" id="KW-0479">Metal-binding</keyword>
<dbReference type="Pfam" id="PF01807">
    <property type="entry name" value="Zn_ribbon_DnaG"/>
    <property type="match status" value="1"/>
</dbReference>
<dbReference type="SUPFAM" id="SSF56731">
    <property type="entry name" value="DNA primase core"/>
    <property type="match status" value="1"/>
</dbReference>
<evidence type="ECO:0000256" key="7">
    <source>
        <dbReference type="ARBA" id="ARBA00022771"/>
    </source>
</evidence>
<keyword evidence="4 12" id="KW-0548">Nucleotidyltransferase</keyword>
<dbReference type="InterPro" id="IPR006171">
    <property type="entry name" value="TOPRIM_dom"/>
</dbReference>
<dbReference type="GO" id="GO:1990077">
    <property type="term" value="C:primosome complex"/>
    <property type="evidence" value="ECO:0007669"/>
    <property type="project" value="UniProtKB-KW"/>
</dbReference>
<proteinExistence type="inferred from homology"/>
<dbReference type="Gene3D" id="3.40.1360.10">
    <property type="match status" value="1"/>
</dbReference>
<evidence type="ECO:0000256" key="6">
    <source>
        <dbReference type="ARBA" id="ARBA00022723"/>
    </source>
</evidence>
<dbReference type="InterPro" id="IPR030846">
    <property type="entry name" value="DnaG_bac"/>
</dbReference>